<protein>
    <submittedName>
        <fullName evidence="2">Uncharacterized protein</fullName>
    </submittedName>
</protein>
<dbReference type="RefSeq" id="WP_051914919.1">
    <property type="nucleotide sequence ID" value="NZ_CAMJII010000014.1"/>
</dbReference>
<dbReference type="Proteomes" id="UP000029060">
    <property type="component" value="Unassembled WGS sequence"/>
</dbReference>
<dbReference type="InterPro" id="IPR025699">
    <property type="entry name" value="ABC2_memb-like"/>
</dbReference>
<reference evidence="2 3" key="1">
    <citation type="submission" date="2014-03" db="EMBL/GenBank/DDBJ databases">
        <title>Genomics of Bifidobacteria.</title>
        <authorList>
            <person name="Ventura M."/>
            <person name="Milani C."/>
            <person name="Lugli G.A."/>
        </authorList>
    </citation>
    <scope>NUCLEOTIDE SEQUENCE [LARGE SCALE GENOMIC DNA]</scope>
    <source>
        <strain evidence="2 3">LMG 11341</strain>
    </source>
</reference>
<feature type="transmembrane region" description="Helical" evidence="1">
    <location>
        <begin position="38"/>
        <end position="58"/>
    </location>
</feature>
<evidence type="ECO:0000313" key="3">
    <source>
        <dbReference type="Proteomes" id="UP000029060"/>
    </source>
</evidence>
<organism evidence="2 3">
    <name type="scientific">Bifidobacterium merycicum</name>
    <dbReference type="NCBI Taxonomy" id="78345"/>
    <lineage>
        <taxon>Bacteria</taxon>
        <taxon>Bacillati</taxon>
        <taxon>Actinomycetota</taxon>
        <taxon>Actinomycetes</taxon>
        <taxon>Bifidobacteriales</taxon>
        <taxon>Bifidobacteriaceae</taxon>
        <taxon>Bifidobacterium</taxon>
    </lineage>
</organism>
<feature type="transmembrane region" description="Helical" evidence="1">
    <location>
        <begin position="120"/>
        <end position="145"/>
    </location>
</feature>
<keyword evidence="1" id="KW-0472">Membrane</keyword>
<sequence length="182" mass="20773">MKGLLKNNYYATIANAKLIFVVTVLLCALSIVMKSQMLLVTFILLCMIGFSIISIVGLRKEIASKWNKYKITTPLKRVDIIKGYFLSHLLWLIVGMLIAGAGVALSIILSGLLFDKNIDIFNFYVLGIGISLFTGAFFFPTVLFLERRRTKRGFFGYQFALWNWYYCRSCHVNECCVSNTYE</sequence>
<keyword evidence="1" id="KW-0812">Transmembrane</keyword>
<feature type="transmembrane region" description="Helical" evidence="1">
    <location>
        <begin position="89"/>
        <end position="114"/>
    </location>
</feature>
<evidence type="ECO:0000256" key="1">
    <source>
        <dbReference type="SAM" id="Phobius"/>
    </source>
</evidence>
<dbReference type="eggNOG" id="ENOG5032QE2">
    <property type="taxonomic scope" value="Bacteria"/>
</dbReference>
<accession>A0A087BK57</accession>
<dbReference type="STRING" id="78345.BMERY_1655"/>
<dbReference type="AlphaFoldDB" id="A0A087BK57"/>
<gene>
    <name evidence="2" type="ORF">BMERY_1655</name>
</gene>
<keyword evidence="1" id="KW-1133">Transmembrane helix</keyword>
<proteinExistence type="predicted"/>
<feature type="transmembrane region" description="Helical" evidence="1">
    <location>
        <begin position="12"/>
        <end position="32"/>
    </location>
</feature>
<name>A0A087BK57_9BIFI</name>
<evidence type="ECO:0000313" key="2">
    <source>
        <dbReference type="EMBL" id="KFI71407.1"/>
    </source>
</evidence>
<keyword evidence="3" id="KW-1185">Reference proteome</keyword>
<comment type="caution">
    <text evidence="2">The sequence shown here is derived from an EMBL/GenBank/DDBJ whole genome shotgun (WGS) entry which is preliminary data.</text>
</comment>
<dbReference type="EMBL" id="JGZC01000002">
    <property type="protein sequence ID" value="KFI71407.1"/>
    <property type="molecule type" value="Genomic_DNA"/>
</dbReference>
<dbReference type="Pfam" id="PF13346">
    <property type="entry name" value="ABC2_membrane_5"/>
    <property type="match status" value="1"/>
</dbReference>